<evidence type="ECO:0000313" key="2">
    <source>
        <dbReference type="Proteomes" id="UP000191500"/>
    </source>
</evidence>
<name>A0A1V6V6Q0_9EURO</name>
<protein>
    <submittedName>
        <fullName evidence="1">Uncharacterized protein</fullName>
    </submittedName>
</protein>
<reference evidence="2" key="1">
    <citation type="journal article" date="2017" name="Nat. Microbiol.">
        <title>Global analysis of biosynthetic gene clusters reveals vast potential of secondary metabolite production in Penicillium species.</title>
        <authorList>
            <person name="Nielsen J.C."/>
            <person name="Grijseels S."/>
            <person name="Prigent S."/>
            <person name="Ji B."/>
            <person name="Dainat J."/>
            <person name="Nielsen K.F."/>
            <person name="Frisvad J.C."/>
            <person name="Workman M."/>
            <person name="Nielsen J."/>
        </authorList>
    </citation>
    <scope>NUCLEOTIDE SEQUENCE [LARGE SCALE GENOMIC DNA]</scope>
    <source>
        <strain evidence="2">IBT 31321</strain>
    </source>
</reference>
<gene>
    <name evidence="1" type="ORF">PENCOP_c001G03141</name>
</gene>
<comment type="caution">
    <text evidence="1">The sequence shown here is derived from an EMBL/GenBank/DDBJ whole genome shotgun (WGS) entry which is preliminary data.</text>
</comment>
<dbReference type="Proteomes" id="UP000191500">
    <property type="component" value="Unassembled WGS sequence"/>
</dbReference>
<dbReference type="EMBL" id="MDDG01000001">
    <property type="protein sequence ID" value="OQE46258.1"/>
    <property type="molecule type" value="Genomic_DNA"/>
</dbReference>
<evidence type="ECO:0000313" key="1">
    <source>
        <dbReference type="EMBL" id="OQE46258.1"/>
    </source>
</evidence>
<accession>A0A1V6V6Q0</accession>
<keyword evidence="2" id="KW-1185">Reference proteome</keyword>
<dbReference type="AlphaFoldDB" id="A0A1V6V6Q0"/>
<sequence length="140" mass="15713">MSTTLITPSAEAFLPAFNGQLNLKDACTWSLTQMKAFMLGLINSPSTHGVDENVIGEMRRLRTDIFDLCENGSKYLSEASHPQSISRIVDPNHSKDTSYFLLDSMPYRGIPYWCCYDLLGRFLSVFSPAPEGATQDNFYL</sequence>
<organism evidence="1 2">
    <name type="scientific">Penicillium coprophilum</name>
    <dbReference type="NCBI Taxonomy" id="36646"/>
    <lineage>
        <taxon>Eukaryota</taxon>
        <taxon>Fungi</taxon>
        <taxon>Dikarya</taxon>
        <taxon>Ascomycota</taxon>
        <taxon>Pezizomycotina</taxon>
        <taxon>Eurotiomycetes</taxon>
        <taxon>Eurotiomycetidae</taxon>
        <taxon>Eurotiales</taxon>
        <taxon>Aspergillaceae</taxon>
        <taxon>Penicillium</taxon>
    </lineage>
</organism>
<proteinExistence type="predicted"/>